<keyword evidence="3" id="KW-1003">Cell membrane</keyword>
<feature type="transmembrane region" description="Helical" evidence="7">
    <location>
        <begin position="78"/>
        <end position="97"/>
    </location>
</feature>
<feature type="transmembrane region" description="Helical" evidence="7">
    <location>
        <begin position="300"/>
        <end position="320"/>
    </location>
</feature>
<dbReference type="InterPro" id="IPR010290">
    <property type="entry name" value="TM_effector"/>
</dbReference>
<gene>
    <name evidence="8" type="ORF">FHP25_32960</name>
</gene>
<dbReference type="RefSeq" id="WP_147851260.1">
    <property type="nucleotide sequence ID" value="NZ_VDUZ01000053.1"/>
</dbReference>
<feature type="transmembrane region" description="Helical" evidence="7">
    <location>
        <begin position="12"/>
        <end position="39"/>
    </location>
</feature>
<feature type="transmembrane region" description="Helical" evidence="7">
    <location>
        <begin position="169"/>
        <end position="189"/>
    </location>
</feature>
<evidence type="ECO:0000313" key="9">
    <source>
        <dbReference type="Proteomes" id="UP000321638"/>
    </source>
</evidence>
<keyword evidence="5 7" id="KW-1133">Transmembrane helix</keyword>
<feature type="transmembrane region" description="Helical" evidence="7">
    <location>
        <begin position="228"/>
        <end position="254"/>
    </location>
</feature>
<evidence type="ECO:0000256" key="6">
    <source>
        <dbReference type="ARBA" id="ARBA00023136"/>
    </source>
</evidence>
<dbReference type="PANTHER" id="PTHR23513">
    <property type="entry name" value="INTEGRAL MEMBRANE EFFLUX PROTEIN-RELATED"/>
    <property type="match status" value="1"/>
</dbReference>
<keyword evidence="6 7" id="KW-0472">Membrane</keyword>
<reference evidence="8 9" key="1">
    <citation type="submission" date="2019-06" db="EMBL/GenBank/DDBJ databases">
        <title>New taxonomy in bacterial strain CC-CFT640, isolated from vineyard.</title>
        <authorList>
            <person name="Lin S.-Y."/>
            <person name="Tsai C.-F."/>
            <person name="Young C.-C."/>
        </authorList>
    </citation>
    <scope>NUCLEOTIDE SEQUENCE [LARGE SCALE GENOMIC DNA]</scope>
    <source>
        <strain evidence="8 9">CC-CFT640</strain>
    </source>
</reference>
<feature type="transmembrane region" description="Helical" evidence="7">
    <location>
        <begin position="368"/>
        <end position="386"/>
    </location>
</feature>
<dbReference type="CDD" id="cd06173">
    <property type="entry name" value="MFS_MefA_like"/>
    <property type="match status" value="1"/>
</dbReference>
<accession>A0A5C8PBJ9</accession>
<sequence>MLPVFQPLQDRAIATVWSGLAASTIGEDLFRVAIIWLAVDIAGNLAGLLTAAQYATMLIVGLTSGAIADRWRPERTMVMVNILAALVVLMPMVVAYVSGVSLAALVIAAVGVSGLRTFFAPALQSTVPTLVKDRTMLQSINGLFDATWRLARLAGPAVAALLVHFIPVIQFLSVTACGFLAAAAGIYSTRARLAGPDRRTEPSRGGWRGAVEGLTAGFRLLRSNRVMAILVLSNSIVNGPWMATLLLGVALLVKSYQPTFLGIQDLAAYGLVMGAYGLGDVCSNLVVGNVRLRRPLSTMYLGYIAMGGGFVLMALAMWVVPPGALLPAMMLAAVIAGSGGPLFFIPLITRTQTVFDGPDIARVWRLRLALMAGSQLVASLLATWLFELLGPTVTVLGCGLFIFLAGAWGHTYFRRYSEAPAASLAVPAPAAAD</sequence>
<dbReference type="PANTHER" id="PTHR23513:SF11">
    <property type="entry name" value="STAPHYLOFERRIN A TRANSPORTER"/>
    <property type="match status" value="1"/>
</dbReference>
<dbReference type="EMBL" id="VDUZ01000053">
    <property type="protein sequence ID" value="TXL70812.1"/>
    <property type="molecule type" value="Genomic_DNA"/>
</dbReference>
<dbReference type="AlphaFoldDB" id="A0A5C8PBJ9"/>
<evidence type="ECO:0000313" key="8">
    <source>
        <dbReference type="EMBL" id="TXL70812.1"/>
    </source>
</evidence>
<keyword evidence="4 7" id="KW-0812">Transmembrane</keyword>
<feature type="transmembrane region" description="Helical" evidence="7">
    <location>
        <begin position="45"/>
        <end position="66"/>
    </location>
</feature>
<feature type="transmembrane region" description="Helical" evidence="7">
    <location>
        <begin position="266"/>
        <end position="288"/>
    </location>
</feature>
<dbReference type="SUPFAM" id="SSF103473">
    <property type="entry name" value="MFS general substrate transporter"/>
    <property type="match status" value="1"/>
</dbReference>
<evidence type="ECO:0000256" key="1">
    <source>
        <dbReference type="ARBA" id="ARBA00004651"/>
    </source>
</evidence>
<keyword evidence="2" id="KW-0813">Transport</keyword>
<proteinExistence type="predicted"/>
<organism evidence="8 9">
    <name type="scientific">Vineibacter terrae</name>
    <dbReference type="NCBI Taxonomy" id="2586908"/>
    <lineage>
        <taxon>Bacteria</taxon>
        <taxon>Pseudomonadati</taxon>
        <taxon>Pseudomonadota</taxon>
        <taxon>Alphaproteobacteria</taxon>
        <taxon>Hyphomicrobiales</taxon>
        <taxon>Vineibacter</taxon>
    </lineage>
</organism>
<dbReference type="GO" id="GO:0005886">
    <property type="term" value="C:plasma membrane"/>
    <property type="evidence" value="ECO:0007669"/>
    <property type="project" value="UniProtKB-SubCell"/>
</dbReference>
<comment type="subcellular location">
    <subcellularLocation>
        <location evidence="1">Cell membrane</location>
        <topology evidence="1">Multi-pass membrane protein</topology>
    </subcellularLocation>
</comment>
<comment type="caution">
    <text evidence="8">The sequence shown here is derived from an EMBL/GenBank/DDBJ whole genome shotgun (WGS) entry which is preliminary data.</text>
</comment>
<evidence type="ECO:0000256" key="2">
    <source>
        <dbReference type="ARBA" id="ARBA00022448"/>
    </source>
</evidence>
<dbReference type="InterPro" id="IPR036259">
    <property type="entry name" value="MFS_trans_sf"/>
</dbReference>
<evidence type="ECO:0000256" key="3">
    <source>
        <dbReference type="ARBA" id="ARBA00022475"/>
    </source>
</evidence>
<dbReference type="Proteomes" id="UP000321638">
    <property type="component" value="Unassembled WGS sequence"/>
</dbReference>
<evidence type="ECO:0000256" key="4">
    <source>
        <dbReference type="ARBA" id="ARBA00022692"/>
    </source>
</evidence>
<dbReference type="OrthoDB" id="9775268at2"/>
<evidence type="ECO:0000256" key="7">
    <source>
        <dbReference type="SAM" id="Phobius"/>
    </source>
</evidence>
<dbReference type="Pfam" id="PF05977">
    <property type="entry name" value="MFS_3"/>
    <property type="match status" value="1"/>
</dbReference>
<evidence type="ECO:0000256" key="5">
    <source>
        <dbReference type="ARBA" id="ARBA00022989"/>
    </source>
</evidence>
<keyword evidence="9" id="KW-1185">Reference proteome</keyword>
<dbReference type="Gene3D" id="1.20.1250.20">
    <property type="entry name" value="MFS general substrate transporter like domains"/>
    <property type="match status" value="1"/>
</dbReference>
<feature type="transmembrane region" description="Helical" evidence="7">
    <location>
        <begin position="326"/>
        <end position="348"/>
    </location>
</feature>
<name>A0A5C8PBJ9_9HYPH</name>
<feature type="transmembrane region" description="Helical" evidence="7">
    <location>
        <begin position="392"/>
        <end position="413"/>
    </location>
</feature>
<protein>
    <submittedName>
        <fullName evidence="8">MFS transporter</fullName>
    </submittedName>
</protein>